<feature type="transmembrane region" description="Helical" evidence="2">
    <location>
        <begin position="1123"/>
        <end position="1144"/>
    </location>
</feature>
<keyword evidence="2" id="KW-1133">Transmembrane helix</keyword>
<feature type="region of interest" description="Disordered" evidence="1">
    <location>
        <begin position="249"/>
        <end position="283"/>
    </location>
</feature>
<evidence type="ECO:0000256" key="2">
    <source>
        <dbReference type="SAM" id="Phobius"/>
    </source>
</evidence>
<feature type="compositionally biased region" description="Low complexity" evidence="1">
    <location>
        <begin position="27"/>
        <end position="38"/>
    </location>
</feature>
<keyword evidence="5" id="KW-1185">Reference proteome</keyword>
<feature type="region of interest" description="Disordered" evidence="1">
    <location>
        <begin position="26"/>
        <end position="73"/>
    </location>
</feature>
<feature type="region of interest" description="Disordered" evidence="1">
    <location>
        <begin position="1149"/>
        <end position="1212"/>
    </location>
</feature>
<evidence type="ECO:0000256" key="3">
    <source>
        <dbReference type="SAM" id="SignalP"/>
    </source>
</evidence>
<feature type="compositionally biased region" description="Polar residues" evidence="1">
    <location>
        <begin position="1181"/>
        <end position="1191"/>
    </location>
</feature>
<dbReference type="EMBL" id="CP036261">
    <property type="protein sequence ID" value="QDS88018.1"/>
    <property type="molecule type" value="Genomic_DNA"/>
</dbReference>
<dbReference type="OrthoDB" id="207197at2"/>
<dbReference type="Proteomes" id="UP000319557">
    <property type="component" value="Chromosome"/>
</dbReference>
<feature type="compositionally biased region" description="Low complexity" evidence="1">
    <location>
        <begin position="1164"/>
        <end position="1180"/>
    </location>
</feature>
<dbReference type="KEGG" id="ruv:EC9_22040"/>
<protein>
    <submittedName>
        <fullName evidence="4">Uncharacterized protein</fullName>
    </submittedName>
</protein>
<sequence precursor="true">MLRAPMLLLLCLAAVFCSAPGPIWATPQEPSENSQPQPEQDEASADSEAAVSDDVDETVDPADGEDSEAEKPLREQTIYIPYSKIRGIFEKEGRGVFIPYEQFQSLWQRARAATHRQPDDPKPPVDALISEINSEAVVEKDVVRVTATMQIELLGKGWHEIPLRLGDAAILAAKVGDDPARIMPSDGGYKLLIEKPGKSADRVTATITYAKAFTKSPGRNSVEFLAPQAPVNQWRIRVPQAGVKVNIHPMIAATEETPPSTKPKENDDAEEPGDDDAEKPPARDETVVLAFVGAAPSVRIDWTPRSEGASGMAALATAQSRQQLTIEEGIVRASTWLQYAISRAELAELQIEVPKGYKVTGVLDANVRGWQVEADGEVQRISVQLFQPAKGSQTVLVELERFSNQDVEQSQLQAPLVRALGVGRQHGQVVVRLAESLRGEVTTRTGLLQIDAAELPAELKQGRWDFAYRFSSLPTTLTLQLQKVQPQIQATQWVEAFVEPEQITLALTARYNIRRSGLFQLAFDVPTDYEIRSVRGLAAGDAAAAQYDTHHFSSDQEGRLIVNLSAKAIGDVCLTIEMQRRLDDPNLRAPTGEASDLQIPLPRVARDSVEMVTGKWIVYAPESLRTNPTPTGLQPIALRDASVGMPVSQASRFPTARPILAYAYAQQDVALELATQRRKPQITVRQLLETDVAAGAVQYKARFLFDILYSGVKSLRIDIPTAIASQIRNTTGGVQDLVIQPQPEDVPTDYQAWQFSGETELLGRREIRLQWEEKLTGLGVGQSKDVALPWLRPAGVDRAWGQIVIGKAETLDVRPKGESVGLRPIDPQTDLIESIRVPGAARAFEFHDDWNLTITATRYELEDVKHTSIERAVLRMVVGADRQTSVQALYRMRSARQRLEVKLPAAFDPGKGFNQNPLRINGRPVPLERGDAGEYYIPLADQSPEQAFVLELRYAVASDQRHLPLPEFPNDPAVQKVYLCAYLPKDQAVVGTGGPWDSDLEDRWRRQLAGYRYNNPNDNQLVAWVTDGIAMASSPTSDFQTQGLLYTFSTAGPPQGEASALRVTSISKDMLDAAIFLLIAVPGVILVTQSMTVRLFAVGIVLFGLVFSSVFLPSLSLQLFDSVLFLALFLVLAVWILMGLMRWFRGPVGGQSPPPDSQTPKPSQPSDSSGTPPSGTPQPTIAMSATESTKASGLFGQGGLFGWSQRRAGGAQ</sequence>
<organism evidence="4 5">
    <name type="scientific">Rosistilla ulvae</name>
    <dbReference type="NCBI Taxonomy" id="1930277"/>
    <lineage>
        <taxon>Bacteria</taxon>
        <taxon>Pseudomonadati</taxon>
        <taxon>Planctomycetota</taxon>
        <taxon>Planctomycetia</taxon>
        <taxon>Pirellulales</taxon>
        <taxon>Pirellulaceae</taxon>
        <taxon>Rosistilla</taxon>
    </lineage>
</organism>
<keyword evidence="2" id="KW-0812">Transmembrane</keyword>
<evidence type="ECO:0000256" key="1">
    <source>
        <dbReference type="SAM" id="MobiDB-lite"/>
    </source>
</evidence>
<name>A0A517LZH0_9BACT</name>
<proteinExistence type="predicted"/>
<feature type="compositionally biased region" description="Acidic residues" evidence="1">
    <location>
        <begin position="267"/>
        <end position="277"/>
    </location>
</feature>
<evidence type="ECO:0000313" key="4">
    <source>
        <dbReference type="EMBL" id="QDS88018.1"/>
    </source>
</evidence>
<gene>
    <name evidence="4" type="ORF">EC9_22040</name>
</gene>
<dbReference type="AlphaFoldDB" id="A0A517LZH0"/>
<feature type="compositionally biased region" description="Acidic residues" evidence="1">
    <location>
        <begin position="39"/>
        <end position="68"/>
    </location>
</feature>
<feature type="signal peptide" evidence="3">
    <location>
        <begin position="1"/>
        <end position="25"/>
    </location>
</feature>
<keyword evidence="2" id="KW-0472">Membrane</keyword>
<feature type="chain" id="PRO_5021859545" evidence="3">
    <location>
        <begin position="26"/>
        <end position="1212"/>
    </location>
</feature>
<keyword evidence="3" id="KW-0732">Signal</keyword>
<evidence type="ECO:0000313" key="5">
    <source>
        <dbReference type="Proteomes" id="UP000319557"/>
    </source>
</evidence>
<feature type="transmembrane region" description="Helical" evidence="2">
    <location>
        <begin position="1095"/>
        <end position="1117"/>
    </location>
</feature>
<reference evidence="4 5" key="1">
    <citation type="submission" date="2019-02" db="EMBL/GenBank/DDBJ databases">
        <title>Deep-cultivation of Planctomycetes and their phenomic and genomic characterization uncovers novel biology.</title>
        <authorList>
            <person name="Wiegand S."/>
            <person name="Jogler M."/>
            <person name="Boedeker C."/>
            <person name="Pinto D."/>
            <person name="Vollmers J."/>
            <person name="Rivas-Marin E."/>
            <person name="Kohn T."/>
            <person name="Peeters S.H."/>
            <person name="Heuer A."/>
            <person name="Rast P."/>
            <person name="Oberbeckmann S."/>
            <person name="Bunk B."/>
            <person name="Jeske O."/>
            <person name="Meyerdierks A."/>
            <person name="Storesund J.E."/>
            <person name="Kallscheuer N."/>
            <person name="Luecker S."/>
            <person name="Lage O.M."/>
            <person name="Pohl T."/>
            <person name="Merkel B.J."/>
            <person name="Hornburger P."/>
            <person name="Mueller R.-W."/>
            <person name="Bruemmer F."/>
            <person name="Labrenz M."/>
            <person name="Spormann A.M."/>
            <person name="Op den Camp H."/>
            <person name="Overmann J."/>
            <person name="Amann R."/>
            <person name="Jetten M.S.M."/>
            <person name="Mascher T."/>
            <person name="Medema M.H."/>
            <person name="Devos D.P."/>
            <person name="Kaster A.-K."/>
            <person name="Ovreas L."/>
            <person name="Rohde M."/>
            <person name="Galperin M.Y."/>
            <person name="Jogler C."/>
        </authorList>
    </citation>
    <scope>NUCLEOTIDE SEQUENCE [LARGE SCALE GENOMIC DNA]</scope>
    <source>
        <strain evidence="4 5">EC9</strain>
    </source>
</reference>
<accession>A0A517LZH0</accession>
<feature type="transmembrane region" description="Helical" evidence="2">
    <location>
        <begin position="1070"/>
        <end position="1088"/>
    </location>
</feature>
<dbReference type="RefSeq" id="WP_145344868.1">
    <property type="nucleotide sequence ID" value="NZ_CP036261.1"/>
</dbReference>